<dbReference type="AlphaFoldDB" id="A0A382TJU5"/>
<evidence type="ECO:0000259" key="2">
    <source>
        <dbReference type="Pfam" id="PF00144"/>
    </source>
</evidence>
<dbReference type="PANTHER" id="PTHR43283">
    <property type="entry name" value="BETA-LACTAMASE-RELATED"/>
    <property type="match status" value="1"/>
</dbReference>
<dbReference type="InterPro" id="IPR001466">
    <property type="entry name" value="Beta-lactam-related"/>
</dbReference>
<feature type="non-terminal residue" evidence="3">
    <location>
        <position position="1"/>
    </location>
</feature>
<reference evidence="3" key="1">
    <citation type="submission" date="2018-05" db="EMBL/GenBank/DDBJ databases">
        <authorList>
            <person name="Lanie J.A."/>
            <person name="Ng W.-L."/>
            <person name="Kazmierczak K.M."/>
            <person name="Andrzejewski T.M."/>
            <person name="Davidsen T.M."/>
            <person name="Wayne K.J."/>
            <person name="Tettelin H."/>
            <person name="Glass J.I."/>
            <person name="Rusch D."/>
            <person name="Podicherti R."/>
            <person name="Tsui H.-C.T."/>
            <person name="Winkler M.E."/>
        </authorList>
    </citation>
    <scope>NUCLEOTIDE SEQUENCE</scope>
</reference>
<keyword evidence="1" id="KW-0378">Hydrolase</keyword>
<proteinExistence type="predicted"/>
<dbReference type="PANTHER" id="PTHR43283:SF11">
    <property type="entry name" value="BETA-LACTAMASE-RELATED DOMAIN-CONTAINING PROTEIN"/>
    <property type="match status" value="1"/>
</dbReference>
<dbReference type="InterPro" id="IPR050789">
    <property type="entry name" value="Diverse_Enzym_Activities"/>
</dbReference>
<gene>
    <name evidence="3" type="ORF">METZ01_LOCUS375238</name>
</gene>
<evidence type="ECO:0000256" key="1">
    <source>
        <dbReference type="ARBA" id="ARBA00022801"/>
    </source>
</evidence>
<evidence type="ECO:0000313" key="3">
    <source>
        <dbReference type="EMBL" id="SVD22384.1"/>
    </source>
</evidence>
<dbReference type="Gene3D" id="3.40.710.10">
    <property type="entry name" value="DD-peptidase/beta-lactamase superfamily"/>
    <property type="match status" value="1"/>
</dbReference>
<dbReference type="SUPFAM" id="SSF56601">
    <property type="entry name" value="beta-lactamase/transpeptidase-like"/>
    <property type="match status" value="1"/>
</dbReference>
<dbReference type="GO" id="GO:0016787">
    <property type="term" value="F:hydrolase activity"/>
    <property type="evidence" value="ECO:0007669"/>
    <property type="project" value="UniProtKB-KW"/>
</dbReference>
<feature type="non-terminal residue" evidence="3">
    <location>
        <position position="301"/>
    </location>
</feature>
<accession>A0A382TJU5</accession>
<name>A0A382TJU5_9ZZZZ</name>
<organism evidence="3">
    <name type="scientific">marine metagenome</name>
    <dbReference type="NCBI Taxonomy" id="408172"/>
    <lineage>
        <taxon>unclassified sequences</taxon>
        <taxon>metagenomes</taxon>
        <taxon>ecological metagenomes</taxon>
    </lineage>
</organism>
<dbReference type="Pfam" id="PF00144">
    <property type="entry name" value="Beta-lactamase"/>
    <property type="match status" value="1"/>
</dbReference>
<dbReference type="EMBL" id="UINC01137191">
    <property type="protein sequence ID" value="SVD22384.1"/>
    <property type="molecule type" value="Genomic_DNA"/>
</dbReference>
<dbReference type="InterPro" id="IPR012338">
    <property type="entry name" value="Beta-lactam/transpept-like"/>
</dbReference>
<sequence>AIQDSVFPGAVLCFGNSQNVSFINSYGRYDYSPMSSSVTTDCIYDLASLTKVIATTSSIMRLIEKGLLNLNDPVFDHIPDFGVKDKKQISIKNLLVHNSGLYPGRPLYSCCKTKEVALDSLFNLKLQYRTGEKTVYSDLGFIMLGLLVEKIAHQSLDAYVNQILNNEMEMQETTFNPDDSIWPRIIPTDPEINMRLIKKPGTVRNTITRTFNGVAGHAGLFSSARDLAIFATMYLNHGDINGKKIFSKSTIDNFSKKQLSHSTRALGWDTANGNQENKIANLFSDDAFGHTGFTGTSIWID</sequence>
<protein>
    <recommendedName>
        <fullName evidence="2">Beta-lactamase-related domain-containing protein</fullName>
    </recommendedName>
</protein>
<feature type="domain" description="Beta-lactamase-related" evidence="2">
    <location>
        <begin position="6"/>
        <end position="301"/>
    </location>
</feature>